<evidence type="ECO:0000313" key="16">
    <source>
        <dbReference type="Proteomes" id="UP000298663"/>
    </source>
</evidence>
<evidence type="ECO:0000256" key="5">
    <source>
        <dbReference type="ARBA" id="ARBA00022723"/>
    </source>
</evidence>
<accession>A0A4U5ND52</accession>
<evidence type="ECO:0000256" key="8">
    <source>
        <dbReference type="ARBA" id="ARBA00023211"/>
    </source>
</evidence>
<feature type="compositionally biased region" description="Polar residues" evidence="14">
    <location>
        <begin position="20"/>
        <end position="29"/>
    </location>
</feature>
<dbReference type="GO" id="GO:0005978">
    <property type="term" value="P:glycogen biosynthetic process"/>
    <property type="evidence" value="ECO:0007669"/>
    <property type="project" value="UniProtKB-KW"/>
</dbReference>
<reference evidence="15 16" key="1">
    <citation type="journal article" date="2015" name="Genome Biol.">
        <title>Comparative genomics of Steinernema reveals deeply conserved gene regulatory networks.</title>
        <authorList>
            <person name="Dillman A.R."/>
            <person name="Macchietto M."/>
            <person name="Porter C.F."/>
            <person name="Rogers A."/>
            <person name="Williams B."/>
            <person name="Antoshechkin I."/>
            <person name="Lee M.M."/>
            <person name="Goodwin Z."/>
            <person name="Lu X."/>
            <person name="Lewis E.E."/>
            <person name="Goodrich-Blair H."/>
            <person name="Stock S.P."/>
            <person name="Adams B.J."/>
            <person name="Sternberg P.W."/>
            <person name="Mortazavi A."/>
        </authorList>
    </citation>
    <scope>NUCLEOTIDE SEQUENCE [LARGE SCALE GENOMIC DNA]</scope>
    <source>
        <strain evidence="15 16">ALL</strain>
    </source>
</reference>
<evidence type="ECO:0000256" key="10">
    <source>
        <dbReference type="ARBA" id="ARBA00038934"/>
    </source>
</evidence>
<dbReference type="GO" id="GO:0046872">
    <property type="term" value="F:metal ion binding"/>
    <property type="evidence" value="ECO:0007669"/>
    <property type="project" value="UniProtKB-KW"/>
</dbReference>
<dbReference type="InterPro" id="IPR050587">
    <property type="entry name" value="GNT1/Glycosyltrans_8"/>
</dbReference>
<keyword evidence="6" id="KW-0320">Glycogen biosynthesis</keyword>
<proteinExistence type="inferred from homology"/>
<evidence type="ECO:0000256" key="4">
    <source>
        <dbReference type="ARBA" id="ARBA00022679"/>
    </source>
</evidence>
<evidence type="ECO:0000256" key="1">
    <source>
        <dbReference type="ARBA" id="ARBA00001936"/>
    </source>
</evidence>
<comment type="similarity">
    <text evidence="9">Belongs to the glycosyltransferase 8 family. Glycogenin subfamily.</text>
</comment>
<comment type="function">
    <text evidence="13">Self-glucosylating initiator of glycogen synthesis. It catalyzes the formation of a short alpha (1,4)-glucosyl chain covalently attached via a glucose 1-O-tyrosyl linkage to internal tyrosine residues and these chains act as primers for the elongation reaction catalyzed by glycogen synthase.</text>
</comment>
<dbReference type="PANTHER" id="PTHR11183">
    <property type="entry name" value="GLYCOGENIN SUBFAMILY MEMBER"/>
    <property type="match status" value="1"/>
</dbReference>
<comment type="catalytic activity">
    <reaction evidence="11">
        <text>[1,4-alpha-D-glucosyl](n)-L-tyrosyl-[glycogenin] + UDP-alpha-D-glucose = [1,4-alpha-D-glucosyl](n+1)-L-tyrosyl-[glycogenin] + UDP + H(+)</text>
        <dbReference type="Rhea" id="RHEA:56560"/>
        <dbReference type="Rhea" id="RHEA-COMP:14606"/>
        <dbReference type="Rhea" id="RHEA-COMP:14607"/>
        <dbReference type="ChEBI" id="CHEBI:15378"/>
        <dbReference type="ChEBI" id="CHEBI:58223"/>
        <dbReference type="ChEBI" id="CHEBI:58885"/>
        <dbReference type="ChEBI" id="CHEBI:140574"/>
        <dbReference type="EC" id="2.4.1.186"/>
    </reaction>
</comment>
<keyword evidence="7" id="KW-0325">Glycoprotein</keyword>
<evidence type="ECO:0000256" key="11">
    <source>
        <dbReference type="ARBA" id="ARBA00050886"/>
    </source>
</evidence>
<evidence type="ECO:0000256" key="9">
    <source>
        <dbReference type="ARBA" id="ARBA00038162"/>
    </source>
</evidence>
<keyword evidence="3" id="KW-0963">Cytoplasm</keyword>
<evidence type="ECO:0000256" key="3">
    <source>
        <dbReference type="ARBA" id="ARBA00022490"/>
    </source>
</evidence>
<dbReference type="InterPro" id="IPR029044">
    <property type="entry name" value="Nucleotide-diphossugar_trans"/>
</dbReference>
<reference evidence="15 16" key="2">
    <citation type="journal article" date="2019" name="G3 (Bethesda)">
        <title>Hybrid Assembly of the Genome of the Entomopathogenic Nematode Steinernema carpocapsae Identifies the X-Chromosome.</title>
        <authorList>
            <person name="Serra L."/>
            <person name="Macchietto M."/>
            <person name="Macias-Munoz A."/>
            <person name="McGill C.J."/>
            <person name="Rodriguez I.M."/>
            <person name="Rodriguez B."/>
            <person name="Murad R."/>
            <person name="Mortazavi A."/>
        </authorList>
    </citation>
    <scope>NUCLEOTIDE SEQUENCE [LARGE SCALE GENOMIC DNA]</scope>
    <source>
        <strain evidence="15 16">ALL</strain>
    </source>
</reference>
<protein>
    <recommendedName>
        <fullName evidence="10">glycogenin glucosyltransferase</fullName>
        <ecNumber evidence="10">2.4.1.186</ecNumber>
    </recommendedName>
</protein>
<dbReference type="Pfam" id="PF01501">
    <property type="entry name" value="Glyco_transf_8"/>
    <property type="match status" value="1"/>
</dbReference>
<sequence length="413" mass="46291">MAALARSLKSAACRRRTHVQSRLPSSPNAATGDPKRIFDPPSFASQIRFSLAAANRFCGEREAPFRDMQTTPLAPRSPLQQQCRTFRECATAALHTSVSDMPGFAWVTLATNDAYAMGALVLAHSLKAVNTVHRMHCMVTSTVSDAVRDQLFSVFNEVSMVDVMNSNDFENLSLISRPDLNCTFTKLHCWRLTQYEKCVFLDADTLVVQNSDELFERSEFAAVADIGWPDYFNTGVFVFKPSVDTYRRLLEFAVTNGSFDGGDQGLLNQFFANWRDMDAAHRLPFIYNMTAGAIYSYAAAYKQQGANVKIVHFIGTEKPWTIQPSTHRSEHVNQWQALYHSKVAPCVPEQYCVLASSQHVSDLTPNVNRSSQAACAAPTEEERLQAWESGNPDYMGRDSFDNIMKKMEKSLNE</sequence>
<dbReference type="CDD" id="cd02537">
    <property type="entry name" value="GT8_Glycogenin"/>
    <property type="match status" value="1"/>
</dbReference>
<keyword evidence="5" id="KW-0479">Metal-binding</keyword>
<evidence type="ECO:0000313" key="15">
    <source>
        <dbReference type="EMBL" id="TKR80506.1"/>
    </source>
</evidence>
<comment type="cofactor">
    <cofactor evidence="1">
        <name>Mn(2+)</name>
        <dbReference type="ChEBI" id="CHEBI:29035"/>
    </cofactor>
</comment>
<evidence type="ECO:0000256" key="13">
    <source>
        <dbReference type="ARBA" id="ARBA00057883"/>
    </source>
</evidence>
<dbReference type="FunFam" id="3.90.550.10:FF:000092">
    <property type="entry name" value="Glycogenin 2"/>
    <property type="match status" value="1"/>
</dbReference>
<dbReference type="EMBL" id="AZBU02000004">
    <property type="protein sequence ID" value="TKR80506.1"/>
    <property type="molecule type" value="Genomic_DNA"/>
</dbReference>
<dbReference type="Gene3D" id="3.90.550.10">
    <property type="entry name" value="Spore Coat Polysaccharide Biosynthesis Protein SpsA, Chain A"/>
    <property type="match status" value="1"/>
</dbReference>
<dbReference type="AlphaFoldDB" id="A0A4U5ND52"/>
<dbReference type="InterPro" id="IPR002495">
    <property type="entry name" value="Glyco_trans_8"/>
</dbReference>
<feature type="region of interest" description="Disordered" evidence="14">
    <location>
        <begin position="1"/>
        <end position="37"/>
    </location>
</feature>
<evidence type="ECO:0000256" key="2">
    <source>
        <dbReference type="ARBA" id="ARBA00004496"/>
    </source>
</evidence>
<keyword evidence="8" id="KW-0464">Manganese</keyword>
<comment type="caution">
    <text evidence="15">The sequence shown here is derived from an EMBL/GenBank/DDBJ whole genome shotgun (WGS) entry which is preliminary data.</text>
</comment>
<evidence type="ECO:0000256" key="6">
    <source>
        <dbReference type="ARBA" id="ARBA00023056"/>
    </source>
</evidence>
<comment type="subcellular location">
    <subcellularLocation>
        <location evidence="2">Cytoplasm</location>
    </subcellularLocation>
</comment>
<dbReference type="SUPFAM" id="SSF53448">
    <property type="entry name" value="Nucleotide-diphospho-sugar transferases"/>
    <property type="match status" value="1"/>
</dbReference>
<keyword evidence="16" id="KW-1185">Reference proteome</keyword>
<name>A0A4U5ND52_STECR</name>
<evidence type="ECO:0000256" key="14">
    <source>
        <dbReference type="SAM" id="MobiDB-lite"/>
    </source>
</evidence>
<dbReference type="GO" id="GO:0005737">
    <property type="term" value="C:cytoplasm"/>
    <property type="evidence" value="ECO:0007669"/>
    <property type="project" value="UniProtKB-SubCell"/>
</dbReference>
<comment type="catalytic activity">
    <reaction evidence="12">
        <text>L-tyrosyl-[glycogenin] + UDP-alpha-D-glucose = alpha-D-glucosyl-L-tyrosyl-[glycogenin] + UDP + H(+)</text>
        <dbReference type="Rhea" id="RHEA:23360"/>
        <dbReference type="Rhea" id="RHEA-COMP:14604"/>
        <dbReference type="Rhea" id="RHEA-COMP:14605"/>
        <dbReference type="ChEBI" id="CHEBI:15378"/>
        <dbReference type="ChEBI" id="CHEBI:46858"/>
        <dbReference type="ChEBI" id="CHEBI:58223"/>
        <dbReference type="ChEBI" id="CHEBI:58885"/>
        <dbReference type="ChEBI" id="CHEBI:140573"/>
        <dbReference type="EC" id="2.4.1.186"/>
    </reaction>
</comment>
<dbReference type="GO" id="GO:0008466">
    <property type="term" value="F:glycogenin glucosyltransferase activity"/>
    <property type="evidence" value="ECO:0007669"/>
    <property type="project" value="UniProtKB-EC"/>
</dbReference>
<gene>
    <name evidence="15" type="ORF">L596_014573</name>
</gene>
<evidence type="ECO:0000256" key="12">
    <source>
        <dbReference type="ARBA" id="ARBA00052293"/>
    </source>
</evidence>
<evidence type="ECO:0000256" key="7">
    <source>
        <dbReference type="ARBA" id="ARBA00023180"/>
    </source>
</evidence>
<dbReference type="Proteomes" id="UP000298663">
    <property type="component" value="Unassembled WGS sequence"/>
</dbReference>
<dbReference type="EC" id="2.4.1.186" evidence="10"/>
<keyword evidence="4" id="KW-0808">Transferase</keyword>
<organism evidence="15 16">
    <name type="scientific">Steinernema carpocapsae</name>
    <name type="common">Entomopathogenic nematode</name>
    <dbReference type="NCBI Taxonomy" id="34508"/>
    <lineage>
        <taxon>Eukaryota</taxon>
        <taxon>Metazoa</taxon>
        <taxon>Ecdysozoa</taxon>
        <taxon>Nematoda</taxon>
        <taxon>Chromadorea</taxon>
        <taxon>Rhabditida</taxon>
        <taxon>Tylenchina</taxon>
        <taxon>Panagrolaimomorpha</taxon>
        <taxon>Strongyloidoidea</taxon>
        <taxon>Steinernematidae</taxon>
        <taxon>Steinernema</taxon>
    </lineage>
</organism>
<dbReference type="OrthoDB" id="2014201at2759"/>